<accession>A0ABM8W6Y9</accession>
<sequence>MQHDVDEALGDFETIAISENVKDDGAIPTPIKHNTTEHKVFKNDFTVRQYLSGDEKAKVELAGKNDYSGNPFL</sequence>
<keyword evidence="2" id="KW-1185">Reference proteome</keyword>
<organism evidence="1 2">
    <name type="scientific">Gigaspora margarita</name>
    <dbReference type="NCBI Taxonomy" id="4874"/>
    <lineage>
        <taxon>Eukaryota</taxon>
        <taxon>Fungi</taxon>
        <taxon>Fungi incertae sedis</taxon>
        <taxon>Mucoromycota</taxon>
        <taxon>Glomeromycotina</taxon>
        <taxon>Glomeromycetes</taxon>
        <taxon>Diversisporales</taxon>
        <taxon>Gigasporaceae</taxon>
        <taxon>Gigaspora</taxon>
    </lineage>
</organism>
<gene>
    <name evidence="1" type="ORF">GMARGA_LOCUS4119</name>
</gene>
<evidence type="ECO:0000313" key="2">
    <source>
        <dbReference type="Proteomes" id="UP000789901"/>
    </source>
</evidence>
<name>A0ABM8W6Y9_GIGMA</name>
<protein>
    <submittedName>
        <fullName evidence="1">10758_t:CDS:1</fullName>
    </submittedName>
</protein>
<dbReference type="Proteomes" id="UP000789901">
    <property type="component" value="Unassembled WGS sequence"/>
</dbReference>
<dbReference type="EMBL" id="CAJVQB010001584">
    <property type="protein sequence ID" value="CAG8541795.1"/>
    <property type="molecule type" value="Genomic_DNA"/>
</dbReference>
<reference evidence="1 2" key="1">
    <citation type="submission" date="2021-06" db="EMBL/GenBank/DDBJ databases">
        <authorList>
            <person name="Kallberg Y."/>
            <person name="Tangrot J."/>
            <person name="Rosling A."/>
        </authorList>
    </citation>
    <scope>NUCLEOTIDE SEQUENCE [LARGE SCALE GENOMIC DNA]</scope>
    <source>
        <strain evidence="1 2">120-4 pot B 10/14</strain>
    </source>
</reference>
<evidence type="ECO:0000313" key="1">
    <source>
        <dbReference type="EMBL" id="CAG8541795.1"/>
    </source>
</evidence>
<proteinExistence type="predicted"/>
<comment type="caution">
    <text evidence="1">The sequence shown here is derived from an EMBL/GenBank/DDBJ whole genome shotgun (WGS) entry which is preliminary data.</text>
</comment>